<protein>
    <submittedName>
        <fullName evidence="2">Uncharacterized protein</fullName>
    </submittedName>
</protein>
<dbReference type="AlphaFoldDB" id="A0A099NJR8"/>
<name>A0A099NJR8_PICKU</name>
<accession>A0A099NJR8</accession>
<reference evidence="3" key="1">
    <citation type="journal article" date="2014" name="Microb. Cell Fact.">
        <title>Exploiting Issatchenkia orientalis SD108 for succinic acid production.</title>
        <authorList>
            <person name="Xiao H."/>
            <person name="Shao Z."/>
            <person name="Jiang Y."/>
            <person name="Dole S."/>
            <person name="Zhao H."/>
        </authorList>
    </citation>
    <scope>NUCLEOTIDE SEQUENCE [LARGE SCALE GENOMIC DNA]</scope>
    <source>
        <strain evidence="3">SD108</strain>
    </source>
</reference>
<feature type="non-terminal residue" evidence="2">
    <location>
        <position position="21"/>
    </location>
</feature>
<proteinExistence type="predicted"/>
<evidence type="ECO:0000256" key="1">
    <source>
        <dbReference type="SAM" id="MobiDB-lite"/>
    </source>
</evidence>
<comment type="caution">
    <text evidence="2">The sequence shown here is derived from an EMBL/GenBank/DDBJ whole genome shotgun (WGS) entry which is preliminary data.</text>
</comment>
<feature type="region of interest" description="Disordered" evidence="1">
    <location>
        <begin position="1"/>
        <end position="21"/>
    </location>
</feature>
<dbReference type="EMBL" id="JQFK01002387">
    <property type="protein sequence ID" value="KGK32344.1"/>
    <property type="molecule type" value="Genomic_DNA"/>
</dbReference>
<organism evidence="2 3">
    <name type="scientific">Pichia kudriavzevii</name>
    <name type="common">Yeast</name>
    <name type="synonym">Issatchenkia orientalis</name>
    <dbReference type="NCBI Taxonomy" id="4909"/>
    <lineage>
        <taxon>Eukaryota</taxon>
        <taxon>Fungi</taxon>
        <taxon>Dikarya</taxon>
        <taxon>Ascomycota</taxon>
        <taxon>Saccharomycotina</taxon>
        <taxon>Pichiomycetes</taxon>
        <taxon>Pichiales</taxon>
        <taxon>Pichiaceae</taxon>
        <taxon>Pichia</taxon>
    </lineage>
</organism>
<evidence type="ECO:0000313" key="2">
    <source>
        <dbReference type="EMBL" id="KGK32344.1"/>
    </source>
</evidence>
<gene>
    <name evidence="2" type="ORF">JL09_g7049</name>
</gene>
<sequence>MDKSAEKTEIPLDSTGKRDMR</sequence>
<dbReference type="Proteomes" id="UP000029867">
    <property type="component" value="Unassembled WGS sequence"/>
</dbReference>
<evidence type="ECO:0000313" key="3">
    <source>
        <dbReference type="Proteomes" id="UP000029867"/>
    </source>
</evidence>
<dbReference type="HOGENOM" id="CLU_3427971_0_0_1"/>